<dbReference type="AlphaFoldDB" id="A0A224XGT0"/>
<reference evidence="2" key="1">
    <citation type="submission" date="2016-10" db="EMBL/GenBank/DDBJ databases">
        <title>Venom proteomic and venom gland transcriptomic analyses of the scorpion Megacormus gertschi Diaz-Najera, 1966 (Scorpiones: Euscorpiidae: Megacorminae).</title>
        <authorList>
            <person name="Santibanez-Lopez C.E."/>
            <person name="Cid-Uribe J.I."/>
            <person name="Zamudio F.Z."/>
            <person name="Batista C.V."/>
            <person name="Ortiz E."/>
            <person name="Possani L.D."/>
        </authorList>
    </citation>
    <scope>NUCLEOTIDE SEQUENCE</scope>
    <source>
        <tissue evidence="2">Venom gland</tissue>
    </source>
</reference>
<dbReference type="GO" id="GO:0034220">
    <property type="term" value="P:monoatomic ion transmembrane transport"/>
    <property type="evidence" value="ECO:0007669"/>
    <property type="project" value="UniProtKB-KW"/>
</dbReference>
<sequence>MSKLLCFYYILISVMVILVCEVAIIDGISAGCPLLRQLCVTYCQRNRFGQDGKCMGGKNSECKCYVKPL</sequence>
<keyword evidence="2" id="KW-0407">Ion channel</keyword>
<proteinExistence type="predicted"/>
<evidence type="ECO:0000313" key="2">
    <source>
        <dbReference type="EMBL" id="JAW07162.1"/>
    </source>
</evidence>
<keyword evidence="1" id="KW-0812">Transmembrane</keyword>
<keyword evidence="1" id="KW-1133">Transmembrane helix</keyword>
<evidence type="ECO:0000256" key="1">
    <source>
        <dbReference type="SAM" id="Phobius"/>
    </source>
</evidence>
<dbReference type="EMBL" id="GFBG01000005">
    <property type="protein sequence ID" value="JAW07162.1"/>
    <property type="molecule type" value="Transcribed_RNA"/>
</dbReference>
<name>A0A224XGT0_9SCOR</name>
<keyword evidence="2" id="KW-0406">Ion transport</keyword>
<protein>
    <submittedName>
        <fullName evidence="2">Putative Potassium channel toxin</fullName>
    </submittedName>
</protein>
<feature type="transmembrane region" description="Helical" evidence="1">
    <location>
        <begin position="7"/>
        <end position="25"/>
    </location>
</feature>
<keyword evidence="1" id="KW-0472">Membrane</keyword>
<organism evidence="2">
    <name type="scientific">Megacormus gertschi</name>
    <dbReference type="NCBI Taxonomy" id="1843536"/>
    <lineage>
        <taxon>Eukaryota</taxon>
        <taxon>Metazoa</taxon>
        <taxon>Ecdysozoa</taxon>
        <taxon>Arthropoda</taxon>
        <taxon>Chelicerata</taxon>
        <taxon>Arachnida</taxon>
        <taxon>Scorpiones</taxon>
        <taxon>Iurida</taxon>
        <taxon>Chactoidea</taxon>
        <taxon>Euscorpiidae</taxon>
        <taxon>Megacorminae</taxon>
        <taxon>Megacormini</taxon>
        <taxon>Megacormus</taxon>
    </lineage>
</organism>
<accession>A0A224XGT0</accession>
<keyword evidence="2" id="KW-0813">Transport</keyword>